<sequence length="44" mass="4830">MSKLYSEQFKADAVALVESGVARRQVCADLGISRSSLQKWITDA</sequence>
<dbReference type="EMBL" id="JADQUG010000096">
    <property type="protein sequence ID" value="MBG9355426.1"/>
    <property type="molecule type" value="Genomic_DNA"/>
</dbReference>
<evidence type="ECO:0000313" key="1">
    <source>
        <dbReference type="EMBL" id="MBG9355426.1"/>
    </source>
</evidence>
<dbReference type="SUPFAM" id="SSF46689">
    <property type="entry name" value="Homeodomain-like"/>
    <property type="match status" value="1"/>
</dbReference>
<name>A0ABS0LFJ9_9CORY</name>
<dbReference type="Pfam" id="PF01527">
    <property type="entry name" value="HTH_Tnp_1"/>
    <property type="match status" value="1"/>
</dbReference>
<gene>
    <name evidence="1" type="ORF">I4J41_13075</name>
</gene>
<comment type="caution">
    <text evidence="1">The sequence shown here is derived from an EMBL/GenBank/DDBJ whole genome shotgun (WGS) entry which is preliminary data.</text>
</comment>
<keyword evidence="2" id="KW-1185">Reference proteome</keyword>
<proteinExistence type="predicted"/>
<dbReference type="InterPro" id="IPR002514">
    <property type="entry name" value="Transposase_8"/>
</dbReference>
<accession>A0ABS0LFJ9</accession>
<dbReference type="Gene3D" id="1.10.10.60">
    <property type="entry name" value="Homeodomain-like"/>
    <property type="match status" value="1"/>
</dbReference>
<dbReference type="Proteomes" id="UP000615580">
    <property type="component" value="Unassembled WGS sequence"/>
</dbReference>
<dbReference type="InterPro" id="IPR009057">
    <property type="entry name" value="Homeodomain-like_sf"/>
</dbReference>
<protein>
    <submittedName>
        <fullName evidence="1">Transposase</fullName>
    </submittedName>
</protein>
<reference evidence="1 2" key="1">
    <citation type="journal article" date="2020" name="J. Clin. Microbiol.">
        <title>Assessing the Genetic Diversity of Austrian Corynebacterium diphtheriae Clinical Isolates, 2011-2019.</title>
        <authorList>
            <person name="Schaeffer J."/>
            <person name="Huhulescu S."/>
            <person name="Stoeger A."/>
            <person name="Allerberger F."/>
            <person name="Ruppitsch W."/>
        </authorList>
    </citation>
    <scope>NUCLEOTIDE SEQUENCE [LARGE SCALE GENOMIC DNA]</scope>
    <source>
        <strain evidence="1 2">04-17</strain>
    </source>
</reference>
<feature type="non-terminal residue" evidence="1">
    <location>
        <position position="44"/>
    </location>
</feature>
<dbReference type="RefSeq" id="WP_197690379.1">
    <property type="nucleotide sequence ID" value="NZ_JADQUD010000083.1"/>
</dbReference>
<evidence type="ECO:0000313" key="2">
    <source>
        <dbReference type="Proteomes" id="UP000615580"/>
    </source>
</evidence>
<organism evidence="1 2">
    <name type="scientific">Corynebacterium belfantii</name>
    <dbReference type="NCBI Taxonomy" id="2014537"/>
    <lineage>
        <taxon>Bacteria</taxon>
        <taxon>Bacillati</taxon>
        <taxon>Actinomycetota</taxon>
        <taxon>Actinomycetes</taxon>
        <taxon>Mycobacteriales</taxon>
        <taxon>Corynebacteriaceae</taxon>
        <taxon>Corynebacterium</taxon>
    </lineage>
</organism>